<evidence type="ECO:0000313" key="1">
    <source>
        <dbReference type="EMBL" id="MCC5602519.1"/>
    </source>
</evidence>
<proteinExistence type="predicted"/>
<dbReference type="Proteomes" id="UP001199525">
    <property type="component" value="Unassembled WGS sequence"/>
</dbReference>
<comment type="caution">
    <text evidence="1">The sequence shown here is derived from an EMBL/GenBank/DDBJ whole genome shotgun (WGS) entry which is preliminary data.</text>
</comment>
<evidence type="ECO:0000313" key="2">
    <source>
        <dbReference type="Proteomes" id="UP001199525"/>
    </source>
</evidence>
<accession>A0ABS8IFG2</accession>
<name>A0ABS8IFG2_9NOSO</name>
<dbReference type="EMBL" id="JAIVFQ010000052">
    <property type="protein sequence ID" value="MCC5602519.1"/>
    <property type="molecule type" value="Genomic_DNA"/>
</dbReference>
<organism evidence="1 2">
    <name type="scientific">Nostoc favosum CHAB5714</name>
    <dbReference type="NCBI Taxonomy" id="2780399"/>
    <lineage>
        <taxon>Bacteria</taxon>
        <taxon>Bacillati</taxon>
        <taxon>Cyanobacteriota</taxon>
        <taxon>Cyanophyceae</taxon>
        <taxon>Nostocales</taxon>
        <taxon>Nostocaceae</taxon>
        <taxon>Nostoc</taxon>
        <taxon>Nostoc favosum</taxon>
    </lineage>
</organism>
<protein>
    <submittedName>
        <fullName evidence="1">Uncharacterized protein</fullName>
    </submittedName>
</protein>
<sequence>MFIQRKLCNISTQINQLITVILKKLLTDAGIKAFVVYFSRYVLQHFIP</sequence>
<gene>
    <name evidence="1" type="ORF">LC586_25845</name>
</gene>
<reference evidence="1 2" key="1">
    <citation type="journal article" date="2021" name="Microorganisms">
        <title>Genome Evolution of Filamentous Cyanobacterium Nostoc Species: From Facultative Symbiosis to Free Living.</title>
        <authorList>
            <person name="Huo D."/>
            <person name="Li H."/>
            <person name="Cai F."/>
            <person name="Guo X."/>
            <person name="Qiao Z."/>
            <person name="Wang W."/>
            <person name="Yu G."/>
            <person name="Li R."/>
        </authorList>
    </citation>
    <scope>NUCLEOTIDE SEQUENCE [LARGE SCALE GENOMIC DNA]</scope>
    <source>
        <strain evidence="1 2">CHAB 5714</strain>
    </source>
</reference>
<keyword evidence="2" id="KW-1185">Reference proteome</keyword>